<dbReference type="PhylomeDB" id="T1J092"/>
<name>T1J092_STRMM</name>
<comment type="similarity">
    <text evidence="11 12">Belongs to the class I-like SAM-binding methyltransferase superfamily. rRNA adenine N(6)-methyltransferase family.</text>
</comment>
<dbReference type="GO" id="GO:0003723">
    <property type="term" value="F:RNA binding"/>
    <property type="evidence" value="ECO:0007669"/>
    <property type="project" value="UniProtKB-UniRule"/>
</dbReference>
<dbReference type="SMART" id="SM00650">
    <property type="entry name" value="rADc"/>
    <property type="match status" value="1"/>
</dbReference>
<dbReference type="InterPro" id="IPR020598">
    <property type="entry name" value="rRNA_Ade_methylase_Trfase_N"/>
</dbReference>
<feature type="domain" description="Ribosomal RNA adenine methylase transferase N-terminal" evidence="13">
    <location>
        <begin position="68"/>
        <end position="257"/>
    </location>
</feature>
<dbReference type="InterPro" id="IPR001737">
    <property type="entry name" value="KsgA/Erm"/>
</dbReference>
<dbReference type="Gene3D" id="1.10.8.100">
    <property type="entry name" value="Ribosomal RNA adenine dimethylase-like, domain 2"/>
    <property type="match status" value="1"/>
</dbReference>
<dbReference type="SUPFAM" id="SSF53335">
    <property type="entry name" value="S-adenosyl-L-methionine-dependent methyltransferases"/>
    <property type="match status" value="1"/>
</dbReference>
<feature type="binding site" evidence="11">
    <location>
        <position position="85"/>
    </location>
    <ligand>
        <name>S-adenosyl-L-methionine</name>
        <dbReference type="ChEBI" id="CHEBI:59789"/>
    </ligand>
</feature>
<reference evidence="14" key="2">
    <citation type="submission" date="2015-02" db="UniProtKB">
        <authorList>
            <consortium name="EnsemblMetazoa"/>
        </authorList>
    </citation>
    <scope>IDENTIFICATION</scope>
</reference>
<evidence type="ECO:0000256" key="8">
    <source>
        <dbReference type="ARBA" id="ARBA00023015"/>
    </source>
</evidence>
<dbReference type="CDD" id="cd02440">
    <property type="entry name" value="AdoMet_MTases"/>
    <property type="match status" value="1"/>
</dbReference>
<sequence length="363" mass="42310">MATAAAIGKQVLRLPPLPTIKEILRIYNLRATKHLSQNFLLQEKIINKIEESEVSKSLIKKTQNIIFLTTKINFLDSDTYVCEVGPGPGGLTRSILEKGAKHLIVVEKDRRFEPCLEQLEDASCNRLKVIFEDVLNLDCTRLFPDDAIRKWEEKPPPIHIIGNLPFNISTPLIIRWLRAMSERKGFFSYGRTRLTLTFQKEIAERMVAQPLDDQQRCRLSVMCQYLTNVEHVLNIPGKFCVPKPEVDIGVVHFEPLVEPLIKQPFNLVEKVMRHVFHYRQKHIKRGVGTLFPKALKHLTAEVFEKSGVNPKKRCYQLSMHELKMMCDVYAELCNRFPDLVAYDYRNKESVEKWMFYTEEYNYK</sequence>
<evidence type="ECO:0000256" key="5">
    <source>
        <dbReference type="ARBA" id="ARBA00022691"/>
    </source>
</evidence>
<evidence type="ECO:0000256" key="4">
    <source>
        <dbReference type="ARBA" id="ARBA00022679"/>
    </source>
</evidence>
<dbReference type="HOGENOM" id="CLU_041220_7_0_1"/>
<organism evidence="14 15">
    <name type="scientific">Strigamia maritima</name>
    <name type="common">European centipede</name>
    <name type="synonym">Geophilus maritimus</name>
    <dbReference type="NCBI Taxonomy" id="126957"/>
    <lineage>
        <taxon>Eukaryota</taxon>
        <taxon>Metazoa</taxon>
        <taxon>Ecdysozoa</taxon>
        <taxon>Arthropoda</taxon>
        <taxon>Myriapoda</taxon>
        <taxon>Chilopoda</taxon>
        <taxon>Pleurostigmophora</taxon>
        <taxon>Geophilomorpha</taxon>
        <taxon>Linotaeniidae</taxon>
        <taxon>Strigamia</taxon>
    </lineage>
</organism>
<dbReference type="GO" id="GO:0005759">
    <property type="term" value="C:mitochondrial matrix"/>
    <property type="evidence" value="ECO:0007669"/>
    <property type="project" value="TreeGrafter"/>
</dbReference>
<dbReference type="GO" id="GO:0006391">
    <property type="term" value="P:transcription initiation at mitochondrial promoter"/>
    <property type="evidence" value="ECO:0007669"/>
    <property type="project" value="TreeGrafter"/>
</dbReference>
<keyword evidence="3 11" id="KW-0489">Methyltransferase</keyword>
<feature type="binding site" evidence="11">
    <location>
        <position position="163"/>
    </location>
    <ligand>
        <name>S-adenosyl-L-methionine</name>
        <dbReference type="ChEBI" id="CHEBI:59789"/>
    </ligand>
</feature>
<evidence type="ECO:0000256" key="2">
    <source>
        <dbReference type="ARBA" id="ARBA00022552"/>
    </source>
</evidence>
<dbReference type="EnsemblMetazoa" id="SMAR006934-RA">
    <property type="protein sequence ID" value="SMAR006934-PA"/>
    <property type="gene ID" value="SMAR006934"/>
</dbReference>
<dbReference type="Proteomes" id="UP000014500">
    <property type="component" value="Unassembled WGS sequence"/>
</dbReference>
<dbReference type="Gene3D" id="3.40.50.150">
    <property type="entry name" value="Vaccinia Virus protein VP39"/>
    <property type="match status" value="1"/>
</dbReference>
<keyword evidence="6 11" id="KW-0694">RNA-binding</keyword>
<dbReference type="InterPro" id="IPR029063">
    <property type="entry name" value="SAM-dependent_MTases_sf"/>
</dbReference>
<dbReference type="EMBL" id="JH431734">
    <property type="status" value="NOT_ANNOTATED_CDS"/>
    <property type="molecule type" value="Genomic_DNA"/>
</dbReference>
<evidence type="ECO:0000256" key="1">
    <source>
        <dbReference type="ARBA" id="ARBA00004173"/>
    </source>
</evidence>
<dbReference type="GO" id="GO:0034246">
    <property type="term" value="F:mitochondrial transcription factor activity"/>
    <property type="evidence" value="ECO:0007669"/>
    <property type="project" value="TreeGrafter"/>
</dbReference>
<keyword evidence="5 11" id="KW-0949">S-adenosyl-L-methionine</keyword>
<keyword evidence="7" id="KW-0809">Transit peptide</keyword>
<accession>T1J092</accession>
<feature type="binding site" evidence="11">
    <location>
        <position position="40"/>
    </location>
    <ligand>
        <name>S-adenosyl-L-methionine</name>
        <dbReference type="ChEBI" id="CHEBI:59789"/>
    </ligand>
</feature>
<feature type="binding site" evidence="11">
    <location>
        <position position="107"/>
    </location>
    <ligand>
        <name>S-adenosyl-L-methionine</name>
        <dbReference type="ChEBI" id="CHEBI:59789"/>
    </ligand>
</feature>
<keyword evidence="8" id="KW-0805">Transcription regulation</keyword>
<dbReference type="PROSITE" id="PS51689">
    <property type="entry name" value="SAM_RNA_A_N6_MT"/>
    <property type="match status" value="1"/>
</dbReference>
<evidence type="ECO:0000256" key="6">
    <source>
        <dbReference type="ARBA" id="ARBA00022884"/>
    </source>
</evidence>
<dbReference type="FunFam" id="3.40.50.150:FF:000109">
    <property type="entry name" value="rRNA adenine N(6)-methyltransferase"/>
    <property type="match status" value="1"/>
</dbReference>
<comment type="subcellular location">
    <subcellularLocation>
        <location evidence="1">Mitochondrion</location>
    </subcellularLocation>
</comment>
<keyword evidence="15" id="KW-1185">Reference proteome</keyword>
<feature type="binding site" evidence="11">
    <location>
        <position position="133"/>
    </location>
    <ligand>
        <name>S-adenosyl-L-methionine</name>
        <dbReference type="ChEBI" id="CHEBI:59789"/>
    </ligand>
</feature>
<feature type="binding site" evidence="11">
    <location>
        <position position="38"/>
    </location>
    <ligand>
        <name>S-adenosyl-L-methionine</name>
        <dbReference type="ChEBI" id="CHEBI:59789"/>
    </ligand>
</feature>
<dbReference type="GO" id="GO:0000179">
    <property type="term" value="F:rRNA (adenine-N6,N6-)-dimethyltransferase activity"/>
    <property type="evidence" value="ECO:0007669"/>
    <property type="project" value="UniProtKB-UniRule"/>
</dbReference>
<evidence type="ECO:0000256" key="3">
    <source>
        <dbReference type="ARBA" id="ARBA00022603"/>
    </source>
</evidence>
<dbReference type="STRING" id="126957.T1J092"/>
<evidence type="ECO:0000256" key="12">
    <source>
        <dbReference type="RuleBase" id="RU362106"/>
    </source>
</evidence>
<evidence type="ECO:0000256" key="9">
    <source>
        <dbReference type="ARBA" id="ARBA00023128"/>
    </source>
</evidence>
<evidence type="ECO:0000256" key="7">
    <source>
        <dbReference type="ARBA" id="ARBA00022946"/>
    </source>
</evidence>
<dbReference type="FunFam" id="1.10.8.100:FF:000006">
    <property type="entry name" value="rRNA adenine N(6)-methyltransferase"/>
    <property type="match status" value="1"/>
</dbReference>
<keyword evidence="9" id="KW-0496">Mitochondrion</keyword>
<dbReference type="PANTHER" id="PTHR11727:SF17">
    <property type="entry name" value="DIMETHYLADENOSINE TRANSFERASE 1, MITOCHONDRIAL"/>
    <property type="match status" value="1"/>
</dbReference>
<keyword evidence="2 12" id="KW-0698">rRNA processing</keyword>
<dbReference type="AlphaFoldDB" id="T1J092"/>
<evidence type="ECO:0000313" key="15">
    <source>
        <dbReference type="Proteomes" id="UP000014500"/>
    </source>
</evidence>
<dbReference type="InterPro" id="IPR023165">
    <property type="entry name" value="rRNA_Ade_diMease-like_C"/>
</dbReference>
<evidence type="ECO:0000256" key="10">
    <source>
        <dbReference type="ARBA" id="ARBA00023163"/>
    </source>
</evidence>
<dbReference type="Pfam" id="PF00398">
    <property type="entry name" value="RrnaAD"/>
    <property type="match status" value="1"/>
</dbReference>
<evidence type="ECO:0000256" key="11">
    <source>
        <dbReference type="PROSITE-ProRule" id="PRU01026"/>
    </source>
</evidence>
<reference evidence="15" key="1">
    <citation type="submission" date="2011-05" db="EMBL/GenBank/DDBJ databases">
        <authorList>
            <person name="Richards S.R."/>
            <person name="Qu J."/>
            <person name="Jiang H."/>
            <person name="Jhangiani S.N."/>
            <person name="Agravi P."/>
            <person name="Goodspeed R."/>
            <person name="Gross S."/>
            <person name="Mandapat C."/>
            <person name="Jackson L."/>
            <person name="Mathew T."/>
            <person name="Pu L."/>
            <person name="Thornton R."/>
            <person name="Saada N."/>
            <person name="Wilczek-Boney K.B."/>
            <person name="Lee S."/>
            <person name="Kovar C."/>
            <person name="Wu Y."/>
            <person name="Scherer S.E."/>
            <person name="Worley K.C."/>
            <person name="Muzny D.M."/>
            <person name="Gibbs R."/>
        </authorList>
    </citation>
    <scope>NUCLEOTIDE SEQUENCE</scope>
    <source>
        <strain evidence="15">Brora</strain>
    </source>
</reference>
<keyword evidence="10" id="KW-0804">Transcription</keyword>
<protein>
    <recommendedName>
        <fullName evidence="12">rRNA adenine N(6)-methyltransferase</fullName>
        <ecNumber evidence="12">2.1.1.-</ecNumber>
    </recommendedName>
</protein>
<dbReference type="eggNOG" id="KOG0821">
    <property type="taxonomic scope" value="Eukaryota"/>
</dbReference>
<dbReference type="EC" id="2.1.1.-" evidence="12"/>
<proteinExistence type="inferred from homology"/>
<dbReference type="PANTHER" id="PTHR11727">
    <property type="entry name" value="DIMETHYLADENOSINE TRANSFERASE"/>
    <property type="match status" value="1"/>
</dbReference>
<dbReference type="OMA" id="RIEQPFK"/>
<keyword evidence="4 11" id="KW-0808">Transferase</keyword>
<evidence type="ECO:0000259" key="13">
    <source>
        <dbReference type="SMART" id="SM00650"/>
    </source>
</evidence>
<evidence type="ECO:0000313" key="14">
    <source>
        <dbReference type="EnsemblMetazoa" id="SMAR006934-PA"/>
    </source>
</evidence>